<dbReference type="KEGG" id="maqu:Maq22A_c21510"/>
<reference evidence="2" key="2">
    <citation type="submission" date="2015-01" db="EMBL/GenBank/DDBJ databases">
        <title>Complete genome sequence of Methylobacterium aquaticum strain 22A.</title>
        <authorList>
            <person name="Tani A."/>
            <person name="Ogura Y."/>
            <person name="Hayashi T."/>
        </authorList>
    </citation>
    <scope>NUCLEOTIDE SEQUENCE [LARGE SCALE GENOMIC DNA]</scope>
    <source>
        <strain evidence="2">MA-22A</strain>
    </source>
</reference>
<sequence>MSRLSRIVALVGRPPEDRRWAGRLLKPGSPALLPVAPLRERPIACLGALAGIGPACPIGGRIVGRSPHVPMPPLHLLHAARMGAGLTLIWQVSWLSPCRNPVPRAGRTGRP</sequence>
<gene>
    <name evidence="1" type="ORF">Maq22A_c21510</name>
</gene>
<organism evidence="1 2">
    <name type="scientific">Methylobacterium aquaticum</name>
    <dbReference type="NCBI Taxonomy" id="270351"/>
    <lineage>
        <taxon>Bacteria</taxon>
        <taxon>Pseudomonadati</taxon>
        <taxon>Pseudomonadota</taxon>
        <taxon>Alphaproteobacteria</taxon>
        <taxon>Hyphomicrobiales</taxon>
        <taxon>Methylobacteriaceae</taxon>
        <taxon>Methylobacterium</taxon>
    </lineage>
</organism>
<reference evidence="1 2" key="1">
    <citation type="journal article" date="2015" name="Genome Announc.">
        <title>Complete Genome Sequence of Methylobacterium aquaticum Strain 22A, Isolated from Racomitrium japonicum Moss.</title>
        <authorList>
            <person name="Tani A."/>
            <person name="Ogura Y."/>
            <person name="Hayashi T."/>
            <person name="Kimbara K."/>
        </authorList>
    </citation>
    <scope>NUCLEOTIDE SEQUENCE [LARGE SCALE GENOMIC DNA]</scope>
    <source>
        <strain evidence="1 2">MA-22A</strain>
    </source>
</reference>
<evidence type="ECO:0000313" key="1">
    <source>
        <dbReference type="EMBL" id="BAQ47318.1"/>
    </source>
</evidence>
<dbReference type="EMBL" id="AP014704">
    <property type="protein sequence ID" value="BAQ47318.1"/>
    <property type="molecule type" value="Genomic_DNA"/>
</dbReference>
<evidence type="ECO:0000313" key="2">
    <source>
        <dbReference type="Proteomes" id="UP000061432"/>
    </source>
</evidence>
<dbReference type="AlphaFoldDB" id="A0A0C6FFJ4"/>
<dbReference type="Proteomes" id="UP000061432">
    <property type="component" value="Chromosome"/>
</dbReference>
<protein>
    <submittedName>
        <fullName evidence="1">CBS domain containing membrane protein</fullName>
    </submittedName>
</protein>
<accession>A0A0C6FFJ4</accession>
<name>A0A0C6FFJ4_9HYPH</name>
<proteinExistence type="predicted"/>